<accession>A0A8J7SQB3</accession>
<evidence type="ECO:0000256" key="4">
    <source>
        <dbReference type="ARBA" id="ARBA00022989"/>
    </source>
</evidence>
<evidence type="ECO:0000259" key="7">
    <source>
        <dbReference type="Pfam" id="PF00892"/>
    </source>
</evidence>
<dbReference type="RefSeq" id="WP_202657369.1">
    <property type="nucleotide sequence ID" value="NZ_JAESVP010000001.1"/>
</dbReference>
<dbReference type="InterPro" id="IPR000620">
    <property type="entry name" value="EamA_dom"/>
</dbReference>
<comment type="subcellular location">
    <subcellularLocation>
        <location evidence="1">Membrane</location>
        <topology evidence="1">Multi-pass membrane protein</topology>
    </subcellularLocation>
</comment>
<dbReference type="EMBL" id="JAESVP010000001">
    <property type="protein sequence ID" value="MBL4926631.1"/>
    <property type="molecule type" value="Genomic_DNA"/>
</dbReference>
<organism evidence="8 9">
    <name type="scientific">Fuscibacter oryzae</name>
    <dbReference type="NCBI Taxonomy" id="2803939"/>
    <lineage>
        <taxon>Bacteria</taxon>
        <taxon>Pseudomonadati</taxon>
        <taxon>Pseudomonadota</taxon>
        <taxon>Alphaproteobacteria</taxon>
        <taxon>Rhodobacterales</taxon>
        <taxon>Paracoccaceae</taxon>
        <taxon>Fuscibacter</taxon>
    </lineage>
</organism>
<feature type="transmembrane region" description="Helical" evidence="6">
    <location>
        <begin position="39"/>
        <end position="57"/>
    </location>
</feature>
<dbReference type="SUPFAM" id="SSF103481">
    <property type="entry name" value="Multidrug resistance efflux transporter EmrE"/>
    <property type="match status" value="2"/>
</dbReference>
<comment type="similarity">
    <text evidence="2">Belongs to the EamA transporter family.</text>
</comment>
<keyword evidence="4 6" id="KW-1133">Transmembrane helix</keyword>
<protein>
    <submittedName>
        <fullName evidence="8">DMT family transporter</fullName>
    </submittedName>
</protein>
<dbReference type="Pfam" id="PF00892">
    <property type="entry name" value="EamA"/>
    <property type="match status" value="2"/>
</dbReference>
<dbReference type="Proteomes" id="UP000619033">
    <property type="component" value="Unassembled WGS sequence"/>
</dbReference>
<feature type="transmembrane region" description="Helical" evidence="6">
    <location>
        <begin position="96"/>
        <end position="114"/>
    </location>
</feature>
<evidence type="ECO:0000256" key="5">
    <source>
        <dbReference type="ARBA" id="ARBA00023136"/>
    </source>
</evidence>
<evidence type="ECO:0000256" key="1">
    <source>
        <dbReference type="ARBA" id="ARBA00004141"/>
    </source>
</evidence>
<feature type="transmembrane region" description="Helical" evidence="6">
    <location>
        <begin position="69"/>
        <end position="90"/>
    </location>
</feature>
<reference evidence="8" key="1">
    <citation type="submission" date="2021-01" db="EMBL/GenBank/DDBJ databases">
        <title>Genome seq and assembly of Tabrizicola sp. KVB23.</title>
        <authorList>
            <person name="Chhetri G."/>
        </authorList>
    </citation>
    <scope>NUCLEOTIDE SEQUENCE</scope>
    <source>
        <strain evidence="8">KVB23</strain>
    </source>
</reference>
<sequence>MKPSSPLLRAAPVLFLTLWSLGFPVAKMALHHAPPITLLALRYVLVLALLVPVALVLRPPFPRGWRAVGHVALVGFLIQVVYFGLCYFAFRVGVSAGGVAIIVCLQPVLVALAAPRFVGEAVGPRVWLGLSLGLLGAALVIFGRSAIAAENATGIALAFLALLGMTGGTLWEKRFGVSHHPVAANLIQYAVGAACTLPLALLTEDMTSISWTGEFGVTLAYLVLGNSILAMSLLLAMIRAGEVARVSALFYLVPALSALCAWPLLGEAMPPLAWAGMAVAGLGVAMASKR</sequence>
<feature type="transmembrane region" description="Helical" evidence="6">
    <location>
        <begin position="271"/>
        <end position="288"/>
    </location>
</feature>
<dbReference type="InterPro" id="IPR037185">
    <property type="entry name" value="EmrE-like"/>
</dbReference>
<dbReference type="InterPro" id="IPR050638">
    <property type="entry name" value="AA-Vitamin_Transporters"/>
</dbReference>
<feature type="domain" description="EamA" evidence="7">
    <location>
        <begin position="153"/>
        <end position="287"/>
    </location>
</feature>
<gene>
    <name evidence="8" type="ORF">JI744_00805</name>
</gene>
<name>A0A8J7SQB3_9RHOB</name>
<feature type="transmembrane region" description="Helical" evidence="6">
    <location>
        <begin position="126"/>
        <end position="147"/>
    </location>
</feature>
<evidence type="ECO:0000313" key="8">
    <source>
        <dbReference type="EMBL" id="MBL4926631.1"/>
    </source>
</evidence>
<feature type="transmembrane region" description="Helical" evidence="6">
    <location>
        <begin position="183"/>
        <end position="203"/>
    </location>
</feature>
<dbReference type="GO" id="GO:0016020">
    <property type="term" value="C:membrane"/>
    <property type="evidence" value="ECO:0007669"/>
    <property type="project" value="UniProtKB-SubCell"/>
</dbReference>
<feature type="transmembrane region" description="Helical" evidence="6">
    <location>
        <begin position="215"/>
        <end position="236"/>
    </location>
</feature>
<feature type="domain" description="EamA" evidence="7">
    <location>
        <begin position="16"/>
        <end position="141"/>
    </location>
</feature>
<keyword evidence="9" id="KW-1185">Reference proteome</keyword>
<dbReference type="PANTHER" id="PTHR32322">
    <property type="entry name" value="INNER MEMBRANE TRANSPORTER"/>
    <property type="match status" value="1"/>
</dbReference>
<evidence type="ECO:0000256" key="2">
    <source>
        <dbReference type="ARBA" id="ARBA00007362"/>
    </source>
</evidence>
<evidence type="ECO:0000256" key="6">
    <source>
        <dbReference type="SAM" id="Phobius"/>
    </source>
</evidence>
<proteinExistence type="inferred from homology"/>
<evidence type="ECO:0000313" key="9">
    <source>
        <dbReference type="Proteomes" id="UP000619033"/>
    </source>
</evidence>
<evidence type="ECO:0000256" key="3">
    <source>
        <dbReference type="ARBA" id="ARBA00022692"/>
    </source>
</evidence>
<feature type="transmembrane region" description="Helical" evidence="6">
    <location>
        <begin position="153"/>
        <end position="171"/>
    </location>
</feature>
<comment type="caution">
    <text evidence="8">The sequence shown here is derived from an EMBL/GenBank/DDBJ whole genome shotgun (WGS) entry which is preliminary data.</text>
</comment>
<dbReference type="AlphaFoldDB" id="A0A8J7SQB3"/>
<keyword evidence="5 6" id="KW-0472">Membrane</keyword>
<dbReference type="PANTHER" id="PTHR32322:SF2">
    <property type="entry name" value="EAMA DOMAIN-CONTAINING PROTEIN"/>
    <property type="match status" value="1"/>
</dbReference>
<feature type="transmembrane region" description="Helical" evidence="6">
    <location>
        <begin position="248"/>
        <end position="265"/>
    </location>
</feature>
<keyword evidence="3 6" id="KW-0812">Transmembrane</keyword>